<gene>
    <name evidence="4" type="ORF">J2Z32_002183</name>
</gene>
<dbReference type="Pfam" id="PF08338">
    <property type="entry name" value="DUF1731"/>
    <property type="match status" value="1"/>
</dbReference>
<sequence>MKFIIFGASGFIGSALTDYWLREGHEVLLVGRKAAVTLQFPLASSTTWAELEATPELAEGSDGWVNLSGASLNQRWSQKNKDLIIQSRLKAVNDAGRLLQRLHTKPNVIIQASAVGIYGTSLDKTFDESSPANVSDFPSHVVKLWEAAADEAYSEIGSRVVKLRTGIVLGNGGGALTMLKLPYLLGFGGRMGSGKQWMSWIMLSDIIKLIDYAVHQSSIEGPLNAVAPHPVTNDEFGQMLARAYHRPHWFPVPAAVLKVALGEMSELALQGQRVLPAKALEHGFVFQYPDLLPGLKSLKILK</sequence>
<evidence type="ECO:0000259" key="3">
    <source>
        <dbReference type="Pfam" id="PF08338"/>
    </source>
</evidence>
<dbReference type="InterPro" id="IPR010099">
    <property type="entry name" value="SDR39U1"/>
</dbReference>
<dbReference type="PANTHER" id="PTHR11092">
    <property type="entry name" value="SUGAR NUCLEOTIDE EPIMERASE RELATED"/>
    <property type="match status" value="1"/>
</dbReference>
<evidence type="ECO:0000256" key="1">
    <source>
        <dbReference type="ARBA" id="ARBA00009353"/>
    </source>
</evidence>
<keyword evidence="5" id="KW-1185">Reference proteome</keyword>
<dbReference type="InterPro" id="IPR001509">
    <property type="entry name" value="Epimerase_deHydtase"/>
</dbReference>
<dbReference type="RefSeq" id="WP_210089183.1">
    <property type="nucleotide sequence ID" value="NZ_JAGGKG010000009.1"/>
</dbReference>
<evidence type="ECO:0000259" key="2">
    <source>
        <dbReference type="Pfam" id="PF01370"/>
    </source>
</evidence>
<organism evidence="4 5">
    <name type="scientific">Paenibacillus turicensis</name>
    <dbReference type="NCBI Taxonomy" id="160487"/>
    <lineage>
        <taxon>Bacteria</taxon>
        <taxon>Bacillati</taxon>
        <taxon>Bacillota</taxon>
        <taxon>Bacilli</taxon>
        <taxon>Bacillales</taxon>
        <taxon>Paenibacillaceae</taxon>
        <taxon>Paenibacillus</taxon>
    </lineage>
</organism>
<dbReference type="EMBL" id="JAGGKG010000009">
    <property type="protein sequence ID" value="MBP1905553.1"/>
    <property type="molecule type" value="Genomic_DNA"/>
</dbReference>
<protein>
    <submittedName>
        <fullName evidence="4">Uncharacterized protein (TIGR01777 family)</fullName>
    </submittedName>
</protein>
<dbReference type="InterPro" id="IPR013549">
    <property type="entry name" value="DUF1731"/>
</dbReference>
<dbReference type="PANTHER" id="PTHR11092:SF0">
    <property type="entry name" value="EPIMERASE FAMILY PROTEIN SDR39U1"/>
    <property type="match status" value="1"/>
</dbReference>
<accession>A0ABS4FSJ0</accession>
<comment type="caution">
    <text evidence="4">The sequence shown here is derived from an EMBL/GenBank/DDBJ whole genome shotgun (WGS) entry which is preliminary data.</text>
</comment>
<comment type="similarity">
    <text evidence="1">Belongs to the NAD(P)-dependent epimerase/dehydratase family. SDR39U1 subfamily.</text>
</comment>
<evidence type="ECO:0000313" key="4">
    <source>
        <dbReference type="EMBL" id="MBP1905553.1"/>
    </source>
</evidence>
<dbReference type="Proteomes" id="UP001519272">
    <property type="component" value="Unassembled WGS sequence"/>
</dbReference>
<reference evidence="4 5" key="1">
    <citation type="submission" date="2021-03" db="EMBL/GenBank/DDBJ databases">
        <title>Genomic Encyclopedia of Type Strains, Phase IV (KMG-IV): sequencing the most valuable type-strain genomes for metagenomic binning, comparative biology and taxonomic classification.</title>
        <authorList>
            <person name="Goeker M."/>
        </authorList>
    </citation>
    <scope>NUCLEOTIDE SEQUENCE [LARGE SCALE GENOMIC DNA]</scope>
    <source>
        <strain evidence="4 5">DSM 14349</strain>
    </source>
</reference>
<name>A0ABS4FSJ0_9BACL</name>
<dbReference type="NCBIfam" id="TIGR01777">
    <property type="entry name" value="yfcH"/>
    <property type="match status" value="1"/>
</dbReference>
<feature type="domain" description="DUF1731" evidence="3">
    <location>
        <begin position="252"/>
        <end position="297"/>
    </location>
</feature>
<evidence type="ECO:0000313" key="5">
    <source>
        <dbReference type="Proteomes" id="UP001519272"/>
    </source>
</evidence>
<feature type="domain" description="NAD-dependent epimerase/dehydratase" evidence="2">
    <location>
        <begin position="4"/>
        <end position="216"/>
    </location>
</feature>
<proteinExistence type="inferred from homology"/>
<dbReference type="CDD" id="cd05242">
    <property type="entry name" value="SDR_a8"/>
    <property type="match status" value="1"/>
</dbReference>
<dbReference type="Pfam" id="PF01370">
    <property type="entry name" value="Epimerase"/>
    <property type="match status" value="1"/>
</dbReference>
<dbReference type="Gene3D" id="3.40.50.720">
    <property type="entry name" value="NAD(P)-binding Rossmann-like Domain"/>
    <property type="match status" value="1"/>
</dbReference>
<dbReference type="SUPFAM" id="SSF51735">
    <property type="entry name" value="NAD(P)-binding Rossmann-fold domains"/>
    <property type="match status" value="1"/>
</dbReference>
<dbReference type="InterPro" id="IPR036291">
    <property type="entry name" value="NAD(P)-bd_dom_sf"/>
</dbReference>